<organism evidence="1 2">
    <name type="scientific">Faecalibacillus intestinalis</name>
    <dbReference type="NCBI Taxonomy" id="1982626"/>
    <lineage>
        <taxon>Bacteria</taxon>
        <taxon>Bacillati</taxon>
        <taxon>Bacillota</taxon>
        <taxon>Erysipelotrichia</taxon>
        <taxon>Erysipelotrichales</taxon>
        <taxon>Coprobacillaceae</taxon>
        <taxon>Faecalibacillus</taxon>
    </lineage>
</organism>
<accession>A0AAP2UDT9</accession>
<evidence type="ECO:0000313" key="2">
    <source>
        <dbReference type="Proteomes" id="UP001204814"/>
    </source>
</evidence>
<evidence type="ECO:0000313" key="1">
    <source>
        <dbReference type="EMBL" id="MCQ5060860.1"/>
    </source>
</evidence>
<dbReference type="EMBL" id="JANGBO010000001">
    <property type="protein sequence ID" value="MCQ5060860.1"/>
    <property type="molecule type" value="Genomic_DNA"/>
</dbReference>
<proteinExistence type="predicted"/>
<name>A0AAP2UDT9_9FIRM</name>
<comment type="caution">
    <text evidence="1">The sequence shown here is derived from an EMBL/GenBank/DDBJ whole genome shotgun (WGS) entry which is preliminary data.</text>
</comment>
<reference evidence="1" key="1">
    <citation type="submission" date="2022-06" db="EMBL/GenBank/DDBJ databases">
        <title>Isolation of gut microbiota from human fecal samples.</title>
        <authorList>
            <person name="Pamer E.G."/>
            <person name="Barat B."/>
            <person name="Waligurski E."/>
            <person name="Medina S."/>
            <person name="Paddock L."/>
            <person name="Mostad J."/>
        </authorList>
    </citation>
    <scope>NUCLEOTIDE SEQUENCE</scope>
    <source>
        <strain evidence="1">DFI.6.24</strain>
    </source>
</reference>
<dbReference type="Gene3D" id="3.40.30.10">
    <property type="entry name" value="Glutaredoxin"/>
    <property type="match status" value="1"/>
</dbReference>
<evidence type="ECO:0008006" key="3">
    <source>
        <dbReference type="Google" id="ProtNLM"/>
    </source>
</evidence>
<dbReference type="Pfam" id="PF20207">
    <property type="entry name" value="DUF6568"/>
    <property type="match status" value="1"/>
</dbReference>
<sequence>MKNKFFSKKILIFIVLLFLLITFFSSHLINKTSNDPYKEFRNIDPNTSLVQLQDEYYVYFYKPSCKYCKKIQADVTKYAENNNNIYFVNTEKYNIQKYNWKNFNSKNDIEIGTSKNGKTINFYSGESKEKYINNTKKNKYGKTIRYDIVIADDNYIKNNKNAKKGFVYASVQTPEIDYGSLSSKEKNSIIIAGVPTLLKIKNKKIIDFYFDSVEIKPLLKSLNND</sequence>
<gene>
    <name evidence="1" type="ORF">NE542_03285</name>
</gene>
<dbReference type="SUPFAM" id="SSF52833">
    <property type="entry name" value="Thioredoxin-like"/>
    <property type="match status" value="1"/>
</dbReference>
<dbReference type="InterPro" id="IPR036249">
    <property type="entry name" value="Thioredoxin-like_sf"/>
</dbReference>
<dbReference type="AlphaFoldDB" id="A0AAP2UDT9"/>
<dbReference type="RefSeq" id="WP_227352017.1">
    <property type="nucleotide sequence ID" value="NZ_JAJDKX010000007.1"/>
</dbReference>
<protein>
    <recommendedName>
        <fullName evidence="3">Thioredoxin-like fold domain-containing protein</fullName>
    </recommendedName>
</protein>
<dbReference type="InterPro" id="IPR046698">
    <property type="entry name" value="PedC-like"/>
</dbReference>
<dbReference type="Proteomes" id="UP001204814">
    <property type="component" value="Unassembled WGS sequence"/>
</dbReference>